<protein>
    <submittedName>
        <fullName evidence="3">Uncharacterized protein</fullName>
    </submittedName>
</protein>
<feature type="region of interest" description="Disordered" evidence="1">
    <location>
        <begin position="147"/>
        <end position="173"/>
    </location>
</feature>
<feature type="compositionally biased region" description="Basic and acidic residues" evidence="1">
    <location>
        <begin position="418"/>
        <end position="429"/>
    </location>
</feature>
<gene>
    <name evidence="3" type="ORF">L873DRAFT_1785679</name>
</gene>
<accession>A0A3N4KAQ1</accession>
<feature type="compositionally biased region" description="Polar residues" evidence="1">
    <location>
        <begin position="76"/>
        <end position="86"/>
    </location>
</feature>
<evidence type="ECO:0000256" key="2">
    <source>
        <dbReference type="SAM" id="Phobius"/>
    </source>
</evidence>
<evidence type="ECO:0000313" key="4">
    <source>
        <dbReference type="Proteomes" id="UP000276215"/>
    </source>
</evidence>
<evidence type="ECO:0000313" key="3">
    <source>
        <dbReference type="EMBL" id="RPB05501.1"/>
    </source>
</evidence>
<feature type="region of interest" description="Disordered" evidence="1">
    <location>
        <begin position="210"/>
        <end position="238"/>
    </location>
</feature>
<dbReference type="OrthoDB" id="10514864at2759"/>
<feature type="region of interest" description="Disordered" evidence="1">
    <location>
        <begin position="336"/>
        <end position="385"/>
    </location>
</feature>
<dbReference type="Proteomes" id="UP000276215">
    <property type="component" value="Unassembled WGS sequence"/>
</dbReference>
<organism evidence="3 4">
    <name type="scientific">Choiromyces venosus 120613-1</name>
    <dbReference type="NCBI Taxonomy" id="1336337"/>
    <lineage>
        <taxon>Eukaryota</taxon>
        <taxon>Fungi</taxon>
        <taxon>Dikarya</taxon>
        <taxon>Ascomycota</taxon>
        <taxon>Pezizomycotina</taxon>
        <taxon>Pezizomycetes</taxon>
        <taxon>Pezizales</taxon>
        <taxon>Tuberaceae</taxon>
        <taxon>Choiromyces</taxon>
    </lineage>
</organism>
<proteinExistence type="predicted"/>
<feature type="compositionally biased region" description="Polar residues" evidence="1">
    <location>
        <begin position="373"/>
        <end position="385"/>
    </location>
</feature>
<name>A0A3N4KAQ1_9PEZI</name>
<keyword evidence="2" id="KW-0812">Transmembrane</keyword>
<dbReference type="EMBL" id="ML120353">
    <property type="protein sequence ID" value="RPB05501.1"/>
    <property type="molecule type" value="Genomic_DNA"/>
</dbReference>
<feature type="region of interest" description="Disordered" evidence="1">
    <location>
        <begin position="408"/>
        <end position="429"/>
    </location>
</feature>
<keyword evidence="2" id="KW-1133">Transmembrane helix</keyword>
<reference evidence="3 4" key="1">
    <citation type="journal article" date="2018" name="Nat. Ecol. Evol.">
        <title>Pezizomycetes genomes reveal the molecular basis of ectomycorrhizal truffle lifestyle.</title>
        <authorList>
            <person name="Murat C."/>
            <person name="Payen T."/>
            <person name="Noel B."/>
            <person name="Kuo A."/>
            <person name="Morin E."/>
            <person name="Chen J."/>
            <person name="Kohler A."/>
            <person name="Krizsan K."/>
            <person name="Balestrini R."/>
            <person name="Da Silva C."/>
            <person name="Montanini B."/>
            <person name="Hainaut M."/>
            <person name="Levati E."/>
            <person name="Barry K.W."/>
            <person name="Belfiori B."/>
            <person name="Cichocki N."/>
            <person name="Clum A."/>
            <person name="Dockter R.B."/>
            <person name="Fauchery L."/>
            <person name="Guy J."/>
            <person name="Iotti M."/>
            <person name="Le Tacon F."/>
            <person name="Lindquist E.A."/>
            <person name="Lipzen A."/>
            <person name="Malagnac F."/>
            <person name="Mello A."/>
            <person name="Molinier V."/>
            <person name="Miyauchi S."/>
            <person name="Poulain J."/>
            <person name="Riccioni C."/>
            <person name="Rubini A."/>
            <person name="Sitrit Y."/>
            <person name="Splivallo R."/>
            <person name="Traeger S."/>
            <person name="Wang M."/>
            <person name="Zifcakova L."/>
            <person name="Wipf D."/>
            <person name="Zambonelli A."/>
            <person name="Paolocci F."/>
            <person name="Nowrousian M."/>
            <person name="Ottonello S."/>
            <person name="Baldrian P."/>
            <person name="Spatafora J.W."/>
            <person name="Henrissat B."/>
            <person name="Nagy L.G."/>
            <person name="Aury J.M."/>
            <person name="Wincker P."/>
            <person name="Grigoriev I.V."/>
            <person name="Bonfante P."/>
            <person name="Martin F.M."/>
        </authorList>
    </citation>
    <scope>NUCLEOTIDE SEQUENCE [LARGE SCALE GENOMIC DNA]</scope>
    <source>
        <strain evidence="3 4">120613-1</strain>
    </source>
</reference>
<feature type="compositionally biased region" description="Polar residues" evidence="1">
    <location>
        <begin position="94"/>
        <end position="108"/>
    </location>
</feature>
<feature type="region of interest" description="Disordered" evidence="1">
    <location>
        <begin position="29"/>
        <end position="52"/>
    </location>
</feature>
<keyword evidence="4" id="KW-1185">Reference proteome</keyword>
<feature type="region of interest" description="Disordered" evidence="1">
    <location>
        <begin position="65"/>
        <end position="117"/>
    </location>
</feature>
<feature type="compositionally biased region" description="Low complexity" evidence="1">
    <location>
        <begin position="151"/>
        <end position="165"/>
    </location>
</feature>
<keyword evidence="2" id="KW-0472">Membrane</keyword>
<dbReference type="AlphaFoldDB" id="A0A3N4KAQ1"/>
<sequence>MTFFRLVRAAAPAPFKPFARAVATVTRTTHPSSTATADRAIPPPLTSKGGAPKVTTVTVTVRPKTTTISLEEEPQAQPTSSESAYSTHLDVDGTSETQVSSTSNTQDFSTTATSTTSQASITPSTIFGLGDGGQIVHSGVLNGTTLTTDGSTFAPSATPTPTTTSESGKPRNRLPKGVIIGIIASSCIALLSLLAVIFWWFRKRRHKRGRKKRDSKISVGSKDEEAGGRDLMRQSSQVKRMKISHPFTAIYERPATVSVRDLQSTAPWNIPESVVSQSSAKVLLPPAPSTSEAISPYGSYFMSDDDDAGDSSPGMSNVYPQPPAMRALHPQSEIREPFAPVRPPPPPRDQPRFPASPHNARQSPCAQRPQPEITRTSTVQKTSPFSSIWDDDVSIVKPFVDMRRDAYPGIPHVEEEDEGRRPSLEQERRVSSLLSDHQHGRTWGNTGHNTFSIASSHPSLRVPESGNWKQNHRSIRETVMSGDDGDTLDQKSYDPRDDLTLKREEIEGLRVSTILPKNNRWERTRKLFSGERS</sequence>
<evidence type="ECO:0000256" key="1">
    <source>
        <dbReference type="SAM" id="MobiDB-lite"/>
    </source>
</evidence>
<feature type="region of interest" description="Disordered" evidence="1">
    <location>
        <begin position="295"/>
        <end position="324"/>
    </location>
</feature>
<feature type="transmembrane region" description="Helical" evidence="2">
    <location>
        <begin position="178"/>
        <end position="201"/>
    </location>
</feature>
<feature type="compositionally biased region" description="Basic and acidic residues" evidence="1">
    <location>
        <begin position="221"/>
        <end position="232"/>
    </location>
</feature>